<reference evidence="2" key="2">
    <citation type="submission" date="2020-09" db="EMBL/GenBank/DDBJ databases">
        <authorList>
            <person name="Sun Q."/>
            <person name="Zhou Y."/>
        </authorList>
    </citation>
    <scope>NUCLEOTIDE SEQUENCE</scope>
    <source>
        <strain evidence="2">CGMCC 1.7086</strain>
    </source>
</reference>
<accession>A0A917Z0W4</accession>
<dbReference type="NCBIfam" id="TIGR02810">
    <property type="entry name" value="agaZ_gatZ"/>
    <property type="match status" value="1"/>
</dbReference>
<dbReference type="GO" id="GO:0005975">
    <property type="term" value="P:carbohydrate metabolic process"/>
    <property type="evidence" value="ECO:0007669"/>
    <property type="project" value="InterPro"/>
</dbReference>
<dbReference type="PANTHER" id="PTHR32502:SF12">
    <property type="entry name" value="D-TAGATOSE-1,6-BISPHOSPHATE ALDOLASE SUBUNIT GATZ"/>
    <property type="match status" value="1"/>
</dbReference>
<dbReference type="AlphaFoldDB" id="A0A917Z0W4"/>
<dbReference type="GO" id="GO:0009401">
    <property type="term" value="P:phosphoenolpyruvate-dependent sugar phosphotransferase system"/>
    <property type="evidence" value="ECO:0007669"/>
    <property type="project" value="TreeGrafter"/>
</dbReference>
<dbReference type="EMBL" id="BMLS01000003">
    <property type="protein sequence ID" value="GGO69886.1"/>
    <property type="molecule type" value="Genomic_DNA"/>
</dbReference>
<keyword evidence="2" id="KW-0418">Kinase</keyword>
<dbReference type="Gene3D" id="1.10.400.20">
    <property type="entry name" value="putative tagatose 6-phosphate kinase domain like"/>
    <property type="match status" value="1"/>
</dbReference>
<dbReference type="PIRSF" id="PIRSF009264">
    <property type="entry name" value="TagBP_ald_AgaZ"/>
    <property type="match status" value="1"/>
</dbReference>
<dbReference type="GO" id="GO:0005886">
    <property type="term" value="C:plasma membrane"/>
    <property type="evidence" value="ECO:0007669"/>
    <property type="project" value="TreeGrafter"/>
</dbReference>
<gene>
    <name evidence="2" type="primary">agaZ</name>
    <name evidence="2" type="ORF">GCM10010982_22090</name>
</gene>
<protein>
    <submittedName>
        <fullName evidence="2">Tagatose-6-phosphate kinase</fullName>
    </submittedName>
</protein>
<dbReference type="Proteomes" id="UP000606935">
    <property type="component" value="Unassembled WGS sequence"/>
</dbReference>
<dbReference type="GO" id="GO:0016301">
    <property type="term" value="F:kinase activity"/>
    <property type="evidence" value="ECO:0007669"/>
    <property type="project" value="UniProtKB-KW"/>
</dbReference>
<reference evidence="2" key="1">
    <citation type="journal article" date="2014" name="Int. J. Syst. Evol. Microbiol.">
        <title>Complete genome sequence of Corynebacterium casei LMG S-19264T (=DSM 44701T), isolated from a smear-ripened cheese.</title>
        <authorList>
            <consortium name="US DOE Joint Genome Institute (JGI-PGF)"/>
            <person name="Walter F."/>
            <person name="Albersmeier A."/>
            <person name="Kalinowski J."/>
            <person name="Ruckert C."/>
        </authorList>
    </citation>
    <scope>NUCLEOTIDE SEQUENCE</scope>
    <source>
        <strain evidence="2">CGMCC 1.7086</strain>
    </source>
</reference>
<keyword evidence="2" id="KW-0808">Transferase</keyword>
<evidence type="ECO:0000313" key="2">
    <source>
        <dbReference type="EMBL" id="GGO69886.1"/>
    </source>
</evidence>
<dbReference type="Pfam" id="PF08013">
    <property type="entry name" value="GatZ_KbaZ-like"/>
    <property type="match status" value="1"/>
</dbReference>
<dbReference type="InterPro" id="IPR050303">
    <property type="entry name" value="GatZ_KbaZ_carbometab"/>
</dbReference>
<dbReference type="SUPFAM" id="SSF51569">
    <property type="entry name" value="Aldolase"/>
    <property type="match status" value="1"/>
</dbReference>
<comment type="caution">
    <text evidence="2">The sequence shown here is derived from an EMBL/GenBank/DDBJ whole genome shotgun (WGS) entry which is preliminary data.</text>
</comment>
<evidence type="ECO:0000313" key="3">
    <source>
        <dbReference type="Proteomes" id="UP000606935"/>
    </source>
</evidence>
<keyword evidence="3" id="KW-1185">Reference proteome</keyword>
<dbReference type="InterPro" id="IPR013785">
    <property type="entry name" value="Aldolase_TIM"/>
</dbReference>
<dbReference type="Gene3D" id="3.20.20.70">
    <property type="entry name" value="Aldolase class I"/>
    <property type="match status" value="1"/>
</dbReference>
<dbReference type="InterPro" id="IPR012062">
    <property type="entry name" value="GatZ/KbaZ-like"/>
</dbReference>
<proteinExistence type="predicted"/>
<comment type="pathway">
    <text evidence="1">Carbohydrate metabolism; D-tagatose 6-phosphate degradation; D-glyceraldehyde 3-phosphate and glycerone phosphate from D-tagatose 6-phosphate: step 2/2.</text>
</comment>
<sequence length="425" mass="46911">MHLLRELFAANRGGKACGIYSVCSAHPVVLKAAILQAKQDHSLLLVEATANQVNQFGGYTGMQPADFIGFVQSLADDNNFSREDLLFGGDHLGPVCWTDKPANDAMALCQGLIQSYVEAGFEKIHLDTSMPCADDPQALSDEVIAERAAILCEIAEQTSKKMGRDLCYVIGTEVPPPGGVDELEEHLAPTPVNNVMHTLKAHRAAFAARGLDESSWHKVVAIVVQPGVEFDNSKVHDFVPQLATDLSAAIESVPRLVFEAHSTDYQSRSALCELVKGHFAILKVGPALTFALREGLFALAHIEEALIAPEQCSDLRARCAELMLEQPKYWQKFYPHAEQQPWLRFFSYSDRIRYYWSQPDLQAVVNQLFANLSGVTIPLPLLSQYLPVQYQAVRAGQVKAEAEALLLHKIADVLNDYAQACHFQN</sequence>
<dbReference type="PANTHER" id="PTHR32502">
    <property type="entry name" value="N-ACETYLGALACTOSAMINE PERMEASE II COMPONENT-RELATED"/>
    <property type="match status" value="1"/>
</dbReference>
<name>A0A917Z0W4_9ALTE</name>
<dbReference type="RefSeq" id="WP_188694729.1">
    <property type="nucleotide sequence ID" value="NZ_BMLS01000003.1"/>
</dbReference>
<organism evidence="2 3">
    <name type="scientific">Bowmanella pacifica</name>
    <dbReference type="NCBI Taxonomy" id="502051"/>
    <lineage>
        <taxon>Bacteria</taxon>
        <taxon>Pseudomonadati</taxon>
        <taxon>Pseudomonadota</taxon>
        <taxon>Gammaproteobacteria</taxon>
        <taxon>Alteromonadales</taxon>
        <taxon>Alteromonadaceae</taxon>
        <taxon>Bowmanella</taxon>
    </lineage>
</organism>
<evidence type="ECO:0000256" key="1">
    <source>
        <dbReference type="ARBA" id="ARBA00005191"/>
    </source>
</evidence>